<evidence type="ECO:0000256" key="12">
    <source>
        <dbReference type="ARBA" id="ARBA00024596"/>
    </source>
</evidence>
<dbReference type="InterPro" id="IPR003563">
    <property type="entry name" value="8ODP"/>
</dbReference>
<evidence type="ECO:0000313" key="25">
    <source>
        <dbReference type="EMBL" id="EKM51561.1"/>
    </source>
</evidence>
<feature type="domain" description="Nudix hydrolase" evidence="24">
    <location>
        <begin position="32"/>
        <end position="163"/>
    </location>
</feature>
<protein>
    <recommendedName>
        <fullName evidence="14">Oxidized purine nucleoside triphosphate hydrolase</fullName>
        <ecNumber evidence="13">3.6.1.56</ecNumber>
    </recommendedName>
    <alternativeName>
        <fullName evidence="18">2-hydroxy-dATP diphosphatase</fullName>
    </alternativeName>
    <alternativeName>
        <fullName evidence="17">7,8-dihydro-8-oxoguanine triphosphatase</fullName>
    </alternativeName>
    <alternativeName>
        <fullName evidence="16">8-oxo-dGTPase</fullName>
    </alternativeName>
    <alternativeName>
        <fullName evidence="19">Methylated purine nucleoside triphosphate hydrolase</fullName>
    </alternativeName>
    <alternativeName>
        <fullName evidence="15">Nucleoside diphosphate-linked moiety X motif 1</fullName>
    </alternativeName>
</protein>
<evidence type="ECO:0000256" key="13">
    <source>
        <dbReference type="ARBA" id="ARBA00026103"/>
    </source>
</evidence>
<comment type="catalytic activity">
    <reaction evidence="22">
        <text>N(6)-methyl-dATP + H2O = N(6)-methyl-dAMP + diphosphate + H(+)</text>
        <dbReference type="Rhea" id="RHEA:67604"/>
        <dbReference type="ChEBI" id="CHEBI:15377"/>
        <dbReference type="ChEBI" id="CHEBI:15378"/>
        <dbReference type="ChEBI" id="CHEBI:33019"/>
        <dbReference type="ChEBI" id="CHEBI:169976"/>
        <dbReference type="ChEBI" id="CHEBI:172872"/>
    </reaction>
    <physiologicalReaction direction="left-to-right" evidence="22">
        <dbReference type="Rhea" id="RHEA:67605"/>
    </physiologicalReaction>
</comment>
<dbReference type="InterPro" id="IPR020084">
    <property type="entry name" value="NUDIX_hydrolase_CS"/>
</dbReference>
<comment type="catalytic activity">
    <reaction evidence="20">
        <text>N(6)-methyl-ATP + H2O = N(6)-methyl-AMP + diphosphate + H(+)</text>
        <dbReference type="Rhea" id="RHEA:67608"/>
        <dbReference type="ChEBI" id="CHEBI:15377"/>
        <dbReference type="ChEBI" id="CHEBI:15378"/>
        <dbReference type="ChEBI" id="CHEBI:33019"/>
        <dbReference type="ChEBI" id="CHEBI:144842"/>
        <dbReference type="ChEBI" id="CHEBI:172873"/>
    </reaction>
    <physiologicalReaction direction="left-to-right" evidence="20">
        <dbReference type="Rhea" id="RHEA:67609"/>
    </physiologicalReaction>
</comment>
<evidence type="ECO:0000256" key="1">
    <source>
        <dbReference type="ARBA" id="ARBA00001946"/>
    </source>
</evidence>
<evidence type="ECO:0000256" key="6">
    <source>
        <dbReference type="ARBA" id="ARBA00022801"/>
    </source>
</evidence>
<evidence type="ECO:0000259" key="24">
    <source>
        <dbReference type="PROSITE" id="PS51462"/>
    </source>
</evidence>
<evidence type="ECO:0000256" key="19">
    <source>
        <dbReference type="ARBA" id="ARBA00032071"/>
    </source>
</evidence>
<organism evidence="25 26">
    <name type="scientific">Phanerochaete carnosa (strain HHB-10118-sp)</name>
    <name type="common">White-rot fungus</name>
    <name type="synonym">Peniophora carnosa</name>
    <dbReference type="NCBI Taxonomy" id="650164"/>
    <lineage>
        <taxon>Eukaryota</taxon>
        <taxon>Fungi</taxon>
        <taxon>Dikarya</taxon>
        <taxon>Basidiomycota</taxon>
        <taxon>Agaricomycotina</taxon>
        <taxon>Agaricomycetes</taxon>
        <taxon>Polyporales</taxon>
        <taxon>Phanerochaetaceae</taxon>
        <taxon>Phanerochaete</taxon>
    </lineage>
</organism>
<dbReference type="RefSeq" id="XP_007399373.1">
    <property type="nucleotide sequence ID" value="XM_007399311.1"/>
</dbReference>
<dbReference type="GO" id="GO:0008413">
    <property type="term" value="F:8-oxo-7,8-dihydroguanosine triphosphate pyrophosphatase activity"/>
    <property type="evidence" value="ECO:0007669"/>
    <property type="project" value="InterPro"/>
</dbReference>
<evidence type="ECO:0000256" key="4">
    <source>
        <dbReference type="ARBA" id="ARBA00011245"/>
    </source>
</evidence>
<dbReference type="EMBL" id="JH930476">
    <property type="protein sequence ID" value="EKM51561.1"/>
    <property type="molecule type" value="Genomic_DNA"/>
</dbReference>
<dbReference type="InterPro" id="IPR015797">
    <property type="entry name" value="NUDIX_hydrolase-like_dom_sf"/>
</dbReference>
<gene>
    <name evidence="25" type="ORF">PHACADRAFT_187006</name>
</gene>
<dbReference type="GO" id="GO:0008828">
    <property type="term" value="F:dATP diphosphatase activity"/>
    <property type="evidence" value="ECO:0007669"/>
    <property type="project" value="UniProtKB-EC"/>
</dbReference>
<comment type="function">
    <text evidence="23">Oxidized purine nucleoside triphosphate hydrolase which is a prominent sanitizer of the oxidized nucleotide pool. Catalyzes the hydrolysis of 2-oxo-dATP (2-hydroxy-dATP) into 2-oxo-dAMP. Also has a significant hydrolase activity toward 2-oxo-ATP, 8-oxo-dGTP and 8-oxo-dATP. Through the hydrolysis of oxidized purine nucleoside triphosphates, prevents their incorporation into DNA and the subsequent transversions A:T to C:G and G:C to T:A. Also catalyzes the hydrolysis of methylated purine nucleoside triphosphate preventing their integration into DNA. Through this antimutagenic activity protects cells from oxidative stress.</text>
</comment>
<keyword evidence="26" id="KW-1185">Reference proteome</keyword>
<dbReference type="PRINTS" id="PR01403">
    <property type="entry name" value="8OXTPHPHTASE"/>
</dbReference>
<keyword evidence="8" id="KW-0539">Nucleus</keyword>
<evidence type="ECO:0000256" key="14">
    <source>
        <dbReference type="ARBA" id="ARBA00026218"/>
    </source>
</evidence>
<evidence type="ECO:0000256" key="15">
    <source>
        <dbReference type="ARBA" id="ARBA00029673"/>
    </source>
</evidence>
<dbReference type="Proteomes" id="UP000008370">
    <property type="component" value="Unassembled WGS sequence"/>
</dbReference>
<evidence type="ECO:0000256" key="16">
    <source>
        <dbReference type="ARBA" id="ARBA00030634"/>
    </source>
</evidence>
<sequence>MSASVPPGVVCEGSHTEKHSGGAVDGWLAFEKVKLYTNAFIVEEGRILLGYKKRGFGKDLYNGFGGKVEPQETPLEAAVREMQEEAGITAPLKKCGTLFFVCEDIDHAFHIDIFVADEYTGAIIETDEMRPGWFSTSQGAPSSELPPIPYSRMWADDVFWMPMLLAGKPFIGRADFVQDGTMQKWWFAEV</sequence>
<dbReference type="GeneID" id="18910398"/>
<evidence type="ECO:0000256" key="7">
    <source>
        <dbReference type="ARBA" id="ARBA00022842"/>
    </source>
</evidence>
<evidence type="ECO:0000256" key="17">
    <source>
        <dbReference type="ARBA" id="ARBA00030682"/>
    </source>
</evidence>
<evidence type="ECO:0000256" key="3">
    <source>
        <dbReference type="ARBA" id="ARBA00005582"/>
    </source>
</evidence>
<dbReference type="PANTHER" id="PTHR43758">
    <property type="entry name" value="7,8-DIHYDRO-8-OXOGUANINE TRIPHOSPHATASE"/>
    <property type="match status" value="1"/>
</dbReference>
<comment type="subunit">
    <text evidence="4">Monomer.</text>
</comment>
<name>K5UP67_PHACS</name>
<dbReference type="STRING" id="650164.K5UP67"/>
<dbReference type="GO" id="GO:0005737">
    <property type="term" value="C:cytoplasm"/>
    <property type="evidence" value="ECO:0007669"/>
    <property type="project" value="TreeGrafter"/>
</dbReference>
<dbReference type="PROSITE" id="PS00893">
    <property type="entry name" value="NUDIX_BOX"/>
    <property type="match status" value="1"/>
</dbReference>
<dbReference type="PROSITE" id="PS51462">
    <property type="entry name" value="NUDIX"/>
    <property type="match status" value="1"/>
</dbReference>
<evidence type="ECO:0000256" key="10">
    <source>
        <dbReference type="ARBA" id="ARBA00024459"/>
    </source>
</evidence>
<evidence type="ECO:0000256" key="22">
    <source>
        <dbReference type="ARBA" id="ARBA00049032"/>
    </source>
</evidence>
<comment type="catalytic activity">
    <reaction evidence="12">
        <text>2-oxo-ATP + H2O = 2-oxo-AMP + diphosphate + H(+)</text>
        <dbReference type="Rhea" id="RHEA:67392"/>
        <dbReference type="ChEBI" id="CHEBI:15377"/>
        <dbReference type="ChEBI" id="CHEBI:15378"/>
        <dbReference type="ChEBI" id="CHEBI:33019"/>
        <dbReference type="ChEBI" id="CHEBI:71395"/>
        <dbReference type="ChEBI" id="CHEBI:172878"/>
    </reaction>
    <physiologicalReaction direction="left-to-right" evidence="12">
        <dbReference type="Rhea" id="RHEA:67393"/>
    </physiologicalReaction>
</comment>
<dbReference type="Pfam" id="PF00293">
    <property type="entry name" value="NUDIX"/>
    <property type="match status" value="1"/>
</dbReference>
<dbReference type="HOGENOM" id="CLU_037162_11_0_1"/>
<evidence type="ECO:0000256" key="8">
    <source>
        <dbReference type="ARBA" id="ARBA00023242"/>
    </source>
</evidence>
<accession>K5UP67</accession>
<dbReference type="OrthoDB" id="447842at2759"/>
<comment type="subcellular location">
    <subcellularLocation>
        <location evidence="2">Nucleus</location>
    </subcellularLocation>
</comment>
<evidence type="ECO:0000256" key="23">
    <source>
        <dbReference type="ARBA" id="ARBA00053094"/>
    </source>
</evidence>
<comment type="catalytic activity">
    <reaction evidence="21">
        <text>O(6)-methyl-dGTP + H2O = O(6)-methyl-dGMP + diphosphate + H(+)</text>
        <dbReference type="Rhea" id="RHEA:67600"/>
        <dbReference type="ChEBI" id="CHEBI:15377"/>
        <dbReference type="ChEBI" id="CHEBI:15378"/>
        <dbReference type="ChEBI" id="CHEBI:33019"/>
        <dbReference type="ChEBI" id="CHEBI:169974"/>
        <dbReference type="ChEBI" id="CHEBI:169975"/>
    </reaction>
    <physiologicalReaction direction="left-to-right" evidence="21">
        <dbReference type="Rhea" id="RHEA:67601"/>
    </physiologicalReaction>
</comment>
<dbReference type="InParanoid" id="K5UP67"/>
<evidence type="ECO:0000256" key="21">
    <source>
        <dbReference type="ARBA" id="ARBA00048894"/>
    </source>
</evidence>
<dbReference type="InterPro" id="IPR000086">
    <property type="entry name" value="NUDIX_hydrolase_dom"/>
</dbReference>
<dbReference type="SUPFAM" id="SSF55811">
    <property type="entry name" value="Nudix"/>
    <property type="match status" value="1"/>
</dbReference>
<comment type="catalytic activity">
    <reaction evidence="10">
        <text>2-oxo-dATP + H2O = 2-oxo-dAMP + diphosphate + H(+)</text>
        <dbReference type="Rhea" id="RHEA:31583"/>
        <dbReference type="ChEBI" id="CHEBI:15377"/>
        <dbReference type="ChEBI" id="CHEBI:15378"/>
        <dbReference type="ChEBI" id="CHEBI:33019"/>
        <dbReference type="ChEBI" id="CHEBI:63212"/>
        <dbReference type="ChEBI" id="CHEBI:77897"/>
        <dbReference type="EC" id="3.6.1.56"/>
    </reaction>
    <physiologicalReaction direction="left-to-right" evidence="10">
        <dbReference type="Rhea" id="RHEA:31584"/>
    </physiologicalReaction>
</comment>
<evidence type="ECO:0000256" key="5">
    <source>
        <dbReference type="ARBA" id="ARBA00022723"/>
    </source>
</evidence>
<keyword evidence="5" id="KW-0479">Metal-binding</keyword>
<evidence type="ECO:0000256" key="18">
    <source>
        <dbReference type="ARBA" id="ARBA00031927"/>
    </source>
</evidence>
<dbReference type="GO" id="GO:0042262">
    <property type="term" value="P:DNA protection"/>
    <property type="evidence" value="ECO:0007669"/>
    <property type="project" value="InterPro"/>
</dbReference>
<dbReference type="KEGG" id="pco:PHACADRAFT_187006"/>
<dbReference type="CDD" id="cd03427">
    <property type="entry name" value="NUDIX_MTH1_Nudt1"/>
    <property type="match status" value="1"/>
</dbReference>
<comment type="catalytic activity">
    <reaction evidence="9">
        <text>8-oxo-dATP + H2O = 8-oxo-dAMP + diphosphate + H(+)</text>
        <dbReference type="Rhea" id="RHEA:65396"/>
        <dbReference type="ChEBI" id="CHEBI:15377"/>
        <dbReference type="ChEBI" id="CHEBI:15378"/>
        <dbReference type="ChEBI" id="CHEBI:33019"/>
        <dbReference type="ChEBI" id="CHEBI:71361"/>
        <dbReference type="ChEBI" id="CHEBI:172871"/>
    </reaction>
    <physiologicalReaction direction="left-to-right" evidence="9">
        <dbReference type="Rhea" id="RHEA:65397"/>
    </physiologicalReaction>
</comment>
<dbReference type="AlphaFoldDB" id="K5UP67"/>
<keyword evidence="6" id="KW-0378">Hydrolase</keyword>
<dbReference type="EC" id="3.6.1.56" evidence="13"/>
<dbReference type="GO" id="GO:0005634">
    <property type="term" value="C:nucleus"/>
    <property type="evidence" value="ECO:0007669"/>
    <property type="project" value="UniProtKB-SubCell"/>
</dbReference>
<evidence type="ECO:0000256" key="20">
    <source>
        <dbReference type="ARBA" id="ARBA00048002"/>
    </source>
</evidence>
<dbReference type="Gene3D" id="3.90.79.10">
    <property type="entry name" value="Nucleoside Triphosphate Pyrophosphohydrolase"/>
    <property type="match status" value="1"/>
</dbReference>
<comment type="catalytic activity">
    <reaction evidence="11">
        <text>8-oxo-dGTP + H2O = 8-oxo-dGMP + diphosphate + H(+)</text>
        <dbReference type="Rhea" id="RHEA:31575"/>
        <dbReference type="ChEBI" id="CHEBI:15377"/>
        <dbReference type="ChEBI" id="CHEBI:15378"/>
        <dbReference type="ChEBI" id="CHEBI:33019"/>
        <dbReference type="ChEBI" id="CHEBI:63224"/>
        <dbReference type="ChEBI" id="CHEBI:77896"/>
    </reaction>
    <physiologicalReaction direction="left-to-right" evidence="11">
        <dbReference type="Rhea" id="RHEA:31576"/>
    </physiologicalReaction>
</comment>
<proteinExistence type="inferred from homology"/>
<evidence type="ECO:0000256" key="11">
    <source>
        <dbReference type="ARBA" id="ARBA00024486"/>
    </source>
</evidence>
<keyword evidence="7" id="KW-0460">Magnesium</keyword>
<evidence type="ECO:0000313" key="26">
    <source>
        <dbReference type="Proteomes" id="UP000008370"/>
    </source>
</evidence>
<reference evidence="25 26" key="1">
    <citation type="journal article" date="2012" name="BMC Genomics">
        <title>Comparative genomics of the white-rot fungi, Phanerochaete carnosa and P. chrysosporium, to elucidate the genetic basis of the distinct wood types they colonize.</title>
        <authorList>
            <person name="Suzuki H."/>
            <person name="MacDonald J."/>
            <person name="Syed K."/>
            <person name="Salamov A."/>
            <person name="Hori C."/>
            <person name="Aerts A."/>
            <person name="Henrissat B."/>
            <person name="Wiebenga A."/>
            <person name="vanKuyk P.A."/>
            <person name="Barry K."/>
            <person name="Lindquist E."/>
            <person name="LaButti K."/>
            <person name="Lapidus A."/>
            <person name="Lucas S."/>
            <person name="Coutinho P."/>
            <person name="Gong Y."/>
            <person name="Samejima M."/>
            <person name="Mahadevan R."/>
            <person name="Abou-Zaid M."/>
            <person name="de Vries R.P."/>
            <person name="Igarashi K."/>
            <person name="Yadav J.S."/>
            <person name="Grigoriev I.V."/>
            <person name="Master E.R."/>
        </authorList>
    </citation>
    <scope>NUCLEOTIDE SEQUENCE [LARGE SCALE GENOMIC DNA]</scope>
    <source>
        <strain evidence="25 26">HHB-10118-sp</strain>
    </source>
</reference>
<evidence type="ECO:0000256" key="9">
    <source>
        <dbReference type="ARBA" id="ARBA00024448"/>
    </source>
</evidence>
<comment type="similarity">
    <text evidence="3">Belongs to the Nudix hydrolase family.</text>
</comment>
<comment type="cofactor">
    <cofactor evidence="1">
        <name>Mg(2+)</name>
        <dbReference type="ChEBI" id="CHEBI:18420"/>
    </cofactor>
</comment>
<evidence type="ECO:0000256" key="2">
    <source>
        <dbReference type="ARBA" id="ARBA00004123"/>
    </source>
</evidence>
<dbReference type="GO" id="GO:0046872">
    <property type="term" value="F:metal ion binding"/>
    <property type="evidence" value="ECO:0007669"/>
    <property type="project" value="UniProtKB-KW"/>
</dbReference>
<dbReference type="PANTHER" id="PTHR43758:SF2">
    <property type="entry name" value="OXIDIZED PURINE NUCLEOSIDE TRIPHOSPHATE HYDROLASE"/>
    <property type="match status" value="1"/>
</dbReference>